<feature type="compositionally biased region" description="Basic and acidic residues" evidence="1">
    <location>
        <begin position="303"/>
        <end position="324"/>
    </location>
</feature>
<dbReference type="AlphaFoldDB" id="A0A072NPN0"/>
<sequence length="383" mass="43155">MNLRFNNKRTLIAIVCVVLIVALIAGEYFLFLKPLKNEVKTVKTQLETEEKLYEAMAQRVADSTNEVLEQTSTLQKKLPVQPFLEQFLLDLEKAEVISNSLITNMSFSDGELSIDEATQQNLTVEEQINADTDVNYEVNGKEVFSGNEAQQGENQTENQPAIPTVPEGMKRITVNLTVKSDNYFDMLKFLKVIENLERITKIDSLSLAGGEEVKSVDDKVEGLTYTLVLSTFYYPKLEELKDQLPAFETPPPSNKDNPLPTGMYLKEDPKEKDSEVEIPPPPKESSSSKVIVNEKQAMVGSEKTTKTIESTETKNAKNDKDKDKEETKRLVDVINTYTVQKGDTLFSISMKLLNSNRVDEIMKLNNLQNTNISVGQKIKIPME</sequence>
<evidence type="ECO:0000256" key="1">
    <source>
        <dbReference type="SAM" id="MobiDB-lite"/>
    </source>
</evidence>
<accession>A0A072NPN0</accession>
<evidence type="ECO:0000256" key="2">
    <source>
        <dbReference type="SAM" id="Phobius"/>
    </source>
</evidence>
<protein>
    <submittedName>
        <fullName evidence="4">LysM repeat-containing protein</fullName>
    </submittedName>
</protein>
<keyword evidence="2" id="KW-0812">Transmembrane</keyword>
<dbReference type="InterPro" id="IPR014717">
    <property type="entry name" value="Transl_elong_EF1B/ribsomal_bS6"/>
</dbReference>
<dbReference type="SUPFAM" id="SSF54106">
    <property type="entry name" value="LysM domain"/>
    <property type="match status" value="1"/>
</dbReference>
<dbReference type="PATRIC" id="fig|1348973.3.peg.1186"/>
<evidence type="ECO:0000313" key="5">
    <source>
        <dbReference type="Proteomes" id="UP000027936"/>
    </source>
</evidence>
<dbReference type="SMART" id="SM00257">
    <property type="entry name" value="LysM"/>
    <property type="match status" value="1"/>
</dbReference>
<dbReference type="InterPro" id="IPR036779">
    <property type="entry name" value="LysM_dom_sf"/>
</dbReference>
<gene>
    <name evidence="4" type="ORF">M670_01214</name>
</gene>
<dbReference type="Gene3D" id="3.30.70.60">
    <property type="match status" value="1"/>
</dbReference>
<dbReference type="CDD" id="cd00118">
    <property type="entry name" value="LysM"/>
    <property type="match status" value="1"/>
</dbReference>
<feature type="domain" description="LysM" evidence="3">
    <location>
        <begin position="335"/>
        <end position="380"/>
    </location>
</feature>
<dbReference type="Proteomes" id="UP000027936">
    <property type="component" value="Unassembled WGS sequence"/>
</dbReference>
<proteinExistence type="predicted"/>
<evidence type="ECO:0000313" key="4">
    <source>
        <dbReference type="EMBL" id="KEF39446.1"/>
    </source>
</evidence>
<keyword evidence="2" id="KW-0472">Membrane</keyword>
<evidence type="ECO:0000259" key="3">
    <source>
        <dbReference type="PROSITE" id="PS51782"/>
    </source>
</evidence>
<dbReference type="RefSeq" id="WP_035194062.1">
    <property type="nucleotide sequence ID" value="NZ_JJRY01000003.1"/>
</dbReference>
<organism evidence="4 5">
    <name type="scientific">Schinkia azotoformans MEV2011</name>
    <dbReference type="NCBI Taxonomy" id="1348973"/>
    <lineage>
        <taxon>Bacteria</taxon>
        <taxon>Bacillati</taxon>
        <taxon>Bacillota</taxon>
        <taxon>Bacilli</taxon>
        <taxon>Bacillales</taxon>
        <taxon>Bacillaceae</taxon>
        <taxon>Calidifontibacillus/Schinkia group</taxon>
        <taxon>Schinkia</taxon>
    </lineage>
</organism>
<comment type="caution">
    <text evidence="4">The sequence shown here is derived from an EMBL/GenBank/DDBJ whole genome shotgun (WGS) entry which is preliminary data.</text>
</comment>
<dbReference type="EMBL" id="JJRY01000003">
    <property type="protein sequence ID" value="KEF39446.1"/>
    <property type="molecule type" value="Genomic_DNA"/>
</dbReference>
<dbReference type="InterPro" id="IPR018392">
    <property type="entry name" value="LysM"/>
</dbReference>
<feature type="transmembrane region" description="Helical" evidence="2">
    <location>
        <begin position="12"/>
        <end position="31"/>
    </location>
</feature>
<dbReference type="Gene3D" id="3.10.350.10">
    <property type="entry name" value="LysM domain"/>
    <property type="match status" value="1"/>
</dbReference>
<name>A0A072NPN0_SCHAZ</name>
<dbReference type="PROSITE" id="PS51782">
    <property type="entry name" value="LYSM"/>
    <property type="match status" value="1"/>
</dbReference>
<reference evidence="4 5" key="1">
    <citation type="submission" date="2014-04" db="EMBL/GenBank/DDBJ databases">
        <title>Draft genome sequence of Bacillus azotoformans MEV2011, a (co-) denitrifying strain unable to grow in the presence of oxygen.</title>
        <authorList>
            <person name="Nielsen M."/>
            <person name="Schreiber L."/>
            <person name="Finster K."/>
            <person name="Schramm A."/>
        </authorList>
    </citation>
    <scope>NUCLEOTIDE SEQUENCE [LARGE SCALE GENOMIC DNA]</scope>
    <source>
        <strain evidence="4 5">MEV2011</strain>
    </source>
</reference>
<dbReference type="Pfam" id="PF01476">
    <property type="entry name" value="LysM"/>
    <property type="match status" value="1"/>
</dbReference>
<dbReference type="OrthoDB" id="2427034at2"/>
<feature type="region of interest" description="Disordered" evidence="1">
    <location>
        <begin position="245"/>
        <end position="324"/>
    </location>
</feature>
<feature type="compositionally biased region" description="Basic and acidic residues" evidence="1">
    <location>
        <begin position="265"/>
        <end position="275"/>
    </location>
</feature>
<keyword evidence="2" id="KW-1133">Transmembrane helix</keyword>